<feature type="compositionally biased region" description="Basic and acidic residues" evidence="1">
    <location>
        <begin position="181"/>
        <end position="198"/>
    </location>
</feature>
<dbReference type="EMBL" id="JAERRJ010000019">
    <property type="protein sequence ID" value="MBL1079768.1"/>
    <property type="molecule type" value="Genomic_DNA"/>
</dbReference>
<feature type="compositionally biased region" description="Basic and acidic residues" evidence="1">
    <location>
        <begin position="303"/>
        <end position="318"/>
    </location>
</feature>
<evidence type="ECO:0000313" key="2">
    <source>
        <dbReference type="EMBL" id="MBL1079768.1"/>
    </source>
</evidence>
<name>A0ABS1MGG8_9NOCA</name>
<gene>
    <name evidence="2" type="ORF">JK358_35740</name>
</gene>
<feature type="region of interest" description="Disordered" evidence="1">
    <location>
        <begin position="300"/>
        <end position="366"/>
    </location>
</feature>
<evidence type="ECO:0000256" key="1">
    <source>
        <dbReference type="SAM" id="MobiDB-lite"/>
    </source>
</evidence>
<feature type="compositionally biased region" description="Low complexity" evidence="1">
    <location>
        <begin position="327"/>
        <end position="351"/>
    </location>
</feature>
<accession>A0ABS1MGG8</accession>
<keyword evidence="3" id="KW-1185">Reference proteome</keyword>
<dbReference type="RefSeq" id="WP_201957322.1">
    <property type="nucleotide sequence ID" value="NZ_JAERRJ010000019.1"/>
</dbReference>
<organism evidence="2 3">
    <name type="scientific">Nocardia acididurans</name>
    <dbReference type="NCBI Taxonomy" id="2802282"/>
    <lineage>
        <taxon>Bacteria</taxon>
        <taxon>Bacillati</taxon>
        <taxon>Actinomycetota</taxon>
        <taxon>Actinomycetes</taxon>
        <taxon>Mycobacteriales</taxon>
        <taxon>Nocardiaceae</taxon>
        <taxon>Nocardia</taxon>
    </lineage>
</organism>
<evidence type="ECO:0008006" key="4">
    <source>
        <dbReference type="Google" id="ProtNLM"/>
    </source>
</evidence>
<evidence type="ECO:0000313" key="3">
    <source>
        <dbReference type="Proteomes" id="UP000602198"/>
    </source>
</evidence>
<feature type="compositionally biased region" description="Low complexity" evidence="1">
    <location>
        <begin position="234"/>
        <end position="249"/>
    </location>
</feature>
<comment type="caution">
    <text evidence="2">The sequence shown here is derived from an EMBL/GenBank/DDBJ whole genome shotgun (WGS) entry which is preliminary data.</text>
</comment>
<protein>
    <recommendedName>
        <fullName evidence="4">DUF4226 domain-containing protein</fullName>
    </recommendedName>
</protein>
<feature type="region of interest" description="Disordered" evidence="1">
    <location>
        <begin position="175"/>
        <end position="253"/>
    </location>
</feature>
<dbReference type="Proteomes" id="UP000602198">
    <property type="component" value="Unassembled WGS sequence"/>
</dbReference>
<feature type="compositionally biased region" description="Pro residues" evidence="1">
    <location>
        <begin position="214"/>
        <end position="225"/>
    </location>
</feature>
<proteinExistence type="predicted"/>
<reference evidence="2 3" key="1">
    <citation type="submission" date="2021-01" db="EMBL/GenBank/DDBJ databases">
        <title>WGS of actinomycetes isolated from Thailand.</title>
        <authorList>
            <person name="Thawai C."/>
        </authorList>
    </citation>
    <scope>NUCLEOTIDE SEQUENCE [LARGE SCALE GENOMIC DNA]</scope>
    <source>
        <strain evidence="2 3">LPG 2</strain>
    </source>
</reference>
<sequence length="492" mass="53051">MTSTTARNDQNSVFQPATVRMIADAEQVCRQLIDLCRYTRPPTPIDAPRRLPRHVADTSTMNGALIDAYTLAVDQVQRQSDRFVAHKGELQWAITQAQRIQTTTLESVETTTADMRASLRDFATRATYRTDDAIGEKHRELAPDSERAVQKLLNDTVATVENTVRAATKAITDLAADLSDPDPRSSADSGSKNRRDSTPRQPANSREPGDHPTYTPPPTQSPGPEPYVLDDYPDLQGTLLDDGGQTTGLSAQTSTDPRLSALFAQLRTDLAALSTPATSTGSGMNMQDMMTYQMLANAMGTTADRDTPRSTRRDRDTEEIGSDEPSAPATAQTTTEQPAPAQVTATGDTPPATGPEPDAPTTTPLLIPGFEQDVPPTVAQAAQREWNNHGGSDAVNAYRGTAWGNTENWTQIGEAELRTGDVVEWEHRTNLVIMKDGVAHMMSGQNIVPINLAAPYDDGHGAYGNYQRYLRPSGAEATQPAATGGNAAPVQV</sequence>